<evidence type="ECO:0000313" key="2">
    <source>
        <dbReference type="Proteomes" id="UP000015106"/>
    </source>
</evidence>
<dbReference type="Proteomes" id="UP000015106">
    <property type="component" value="Unassembled WGS sequence"/>
</dbReference>
<protein>
    <submittedName>
        <fullName evidence="1">Uncharacterized protein</fullName>
    </submittedName>
</protein>
<accession>A0A8R7R6R9</accession>
<sequence>MLPTVCFFKARAVLAKNRNRSSLKMVRPPVHLSKEIVILLLLQLSCCIALLPYAKQCINLFFFCGKNNALINVFSIPDGHMFRIHKISYMKAMVHIMFVPFHSAVALVWKTDEHG</sequence>
<dbReference type="EnsemblPlants" id="TuG1812S0000664100.01.T01">
    <property type="protein sequence ID" value="TuG1812S0000664100.01.T01"/>
    <property type="gene ID" value="TuG1812S0000664100.01"/>
</dbReference>
<dbReference type="Gramene" id="TuG1812S0000664100.01.T01">
    <property type="protein sequence ID" value="TuG1812S0000664100.01.T01"/>
    <property type="gene ID" value="TuG1812S0000664100.01"/>
</dbReference>
<proteinExistence type="predicted"/>
<evidence type="ECO:0000313" key="1">
    <source>
        <dbReference type="EnsemblPlants" id="TuG1812S0000664100.01.T01"/>
    </source>
</evidence>
<dbReference type="AlphaFoldDB" id="A0A8R7R6R9"/>
<reference evidence="1" key="2">
    <citation type="submission" date="2022-06" db="UniProtKB">
        <authorList>
            <consortium name="EnsemblPlants"/>
        </authorList>
    </citation>
    <scope>IDENTIFICATION</scope>
</reference>
<name>A0A8R7R6R9_TRIUA</name>
<organism evidence="1 2">
    <name type="scientific">Triticum urartu</name>
    <name type="common">Red wild einkorn</name>
    <name type="synonym">Crithodium urartu</name>
    <dbReference type="NCBI Taxonomy" id="4572"/>
    <lineage>
        <taxon>Eukaryota</taxon>
        <taxon>Viridiplantae</taxon>
        <taxon>Streptophyta</taxon>
        <taxon>Embryophyta</taxon>
        <taxon>Tracheophyta</taxon>
        <taxon>Spermatophyta</taxon>
        <taxon>Magnoliopsida</taxon>
        <taxon>Liliopsida</taxon>
        <taxon>Poales</taxon>
        <taxon>Poaceae</taxon>
        <taxon>BOP clade</taxon>
        <taxon>Pooideae</taxon>
        <taxon>Triticodae</taxon>
        <taxon>Triticeae</taxon>
        <taxon>Triticinae</taxon>
        <taxon>Triticum</taxon>
    </lineage>
</organism>
<reference evidence="2" key="1">
    <citation type="journal article" date="2013" name="Nature">
        <title>Draft genome of the wheat A-genome progenitor Triticum urartu.</title>
        <authorList>
            <person name="Ling H.Q."/>
            <person name="Zhao S."/>
            <person name="Liu D."/>
            <person name="Wang J."/>
            <person name="Sun H."/>
            <person name="Zhang C."/>
            <person name="Fan H."/>
            <person name="Li D."/>
            <person name="Dong L."/>
            <person name="Tao Y."/>
            <person name="Gao C."/>
            <person name="Wu H."/>
            <person name="Li Y."/>
            <person name="Cui Y."/>
            <person name="Guo X."/>
            <person name="Zheng S."/>
            <person name="Wang B."/>
            <person name="Yu K."/>
            <person name="Liang Q."/>
            <person name="Yang W."/>
            <person name="Lou X."/>
            <person name="Chen J."/>
            <person name="Feng M."/>
            <person name="Jian J."/>
            <person name="Zhang X."/>
            <person name="Luo G."/>
            <person name="Jiang Y."/>
            <person name="Liu J."/>
            <person name="Wang Z."/>
            <person name="Sha Y."/>
            <person name="Zhang B."/>
            <person name="Wu H."/>
            <person name="Tang D."/>
            <person name="Shen Q."/>
            <person name="Xue P."/>
            <person name="Zou S."/>
            <person name="Wang X."/>
            <person name="Liu X."/>
            <person name="Wang F."/>
            <person name="Yang Y."/>
            <person name="An X."/>
            <person name="Dong Z."/>
            <person name="Zhang K."/>
            <person name="Zhang X."/>
            <person name="Luo M.C."/>
            <person name="Dvorak J."/>
            <person name="Tong Y."/>
            <person name="Wang J."/>
            <person name="Yang H."/>
            <person name="Li Z."/>
            <person name="Wang D."/>
            <person name="Zhang A."/>
            <person name="Wang J."/>
        </authorList>
    </citation>
    <scope>NUCLEOTIDE SEQUENCE</scope>
    <source>
        <strain evidence="2">cv. G1812</strain>
    </source>
</reference>
<keyword evidence="2" id="KW-1185">Reference proteome</keyword>